<dbReference type="EMBL" id="CP012332">
    <property type="protein sequence ID" value="AKU89652.1"/>
    <property type="molecule type" value="Genomic_DNA"/>
</dbReference>
<keyword evidence="3" id="KW-1185">Reference proteome</keyword>
<accession>A0A0K1P814</accession>
<dbReference type="Proteomes" id="UP000055590">
    <property type="component" value="Chromosome"/>
</dbReference>
<evidence type="ECO:0000256" key="1">
    <source>
        <dbReference type="SAM" id="MobiDB-lite"/>
    </source>
</evidence>
<proteinExistence type="predicted"/>
<protein>
    <submittedName>
        <fullName evidence="2">Uncharacterized protein</fullName>
    </submittedName>
</protein>
<gene>
    <name evidence="2" type="ORF">AKJ08_0039</name>
</gene>
<sequence>MPADRKEPSIDPLDAAAHRGPIGNANKVKKLGLGLAVVFPRESTSEP</sequence>
<evidence type="ECO:0000313" key="3">
    <source>
        <dbReference type="Proteomes" id="UP000055590"/>
    </source>
</evidence>
<feature type="region of interest" description="Disordered" evidence="1">
    <location>
        <begin position="1"/>
        <end position="25"/>
    </location>
</feature>
<evidence type="ECO:0000313" key="2">
    <source>
        <dbReference type="EMBL" id="AKU89652.1"/>
    </source>
</evidence>
<dbReference type="AlphaFoldDB" id="A0A0K1P814"/>
<name>A0A0K1P814_9BACT</name>
<reference evidence="2 3" key="1">
    <citation type="submission" date="2015-08" db="EMBL/GenBank/DDBJ databases">
        <authorList>
            <person name="Babu N.S."/>
            <person name="Beckwith C.J."/>
            <person name="Beseler K.G."/>
            <person name="Brison A."/>
            <person name="Carone J.V."/>
            <person name="Caskin T.P."/>
            <person name="Diamond M."/>
            <person name="Durham M.E."/>
            <person name="Foxe J.M."/>
            <person name="Go M."/>
            <person name="Henderson B.A."/>
            <person name="Jones I.B."/>
            <person name="McGettigan J.A."/>
            <person name="Micheletti S.J."/>
            <person name="Nasrallah M.E."/>
            <person name="Ortiz D."/>
            <person name="Piller C.R."/>
            <person name="Privatt S.R."/>
            <person name="Schneider S.L."/>
            <person name="Sharp S."/>
            <person name="Smith T.C."/>
            <person name="Stanton J.D."/>
            <person name="Ullery H.E."/>
            <person name="Wilson R.J."/>
            <person name="Serrano M.G."/>
            <person name="Buck G."/>
            <person name="Lee V."/>
            <person name="Wang Y."/>
            <person name="Carvalho R."/>
            <person name="Voegtly L."/>
            <person name="Shi R."/>
            <person name="Duckworth R."/>
            <person name="Johnson A."/>
            <person name="Loviza R."/>
            <person name="Walstead R."/>
            <person name="Shah Z."/>
            <person name="Kiflezghi M."/>
            <person name="Wade K."/>
            <person name="Ball S.L."/>
            <person name="Bradley K.W."/>
            <person name="Asai D.J."/>
            <person name="Bowman C.A."/>
            <person name="Russell D.A."/>
            <person name="Pope W.H."/>
            <person name="Jacobs-Sera D."/>
            <person name="Hendrix R.W."/>
            <person name="Hatfull G.F."/>
        </authorList>
    </citation>
    <scope>NUCLEOTIDE SEQUENCE [LARGE SCALE GENOMIC DNA]</scope>
    <source>
        <strain evidence="2 3">DSM 27710</strain>
    </source>
</reference>
<organism evidence="2 3">
    <name type="scientific">Vulgatibacter incomptus</name>
    <dbReference type="NCBI Taxonomy" id="1391653"/>
    <lineage>
        <taxon>Bacteria</taxon>
        <taxon>Pseudomonadati</taxon>
        <taxon>Myxococcota</taxon>
        <taxon>Myxococcia</taxon>
        <taxon>Myxococcales</taxon>
        <taxon>Cystobacterineae</taxon>
        <taxon>Vulgatibacteraceae</taxon>
        <taxon>Vulgatibacter</taxon>
    </lineage>
</organism>
<dbReference type="KEGG" id="vin:AKJ08_0039"/>